<protein>
    <recommendedName>
        <fullName evidence="3">FidL-like membrane protein</fullName>
    </recommendedName>
</protein>
<dbReference type="InterPro" id="IPR031854">
    <property type="entry name" value="FidL-like"/>
</dbReference>
<keyword evidence="2" id="KW-1185">Reference proteome</keyword>
<name>A0ABS0DWQ5_9GAMM</name>
<evidence type="ECO:0008006" key="3">
    <source>
        <dbReference type="Google" id="ProtNLM"/>
    </source>
</evidence>
<evidence type="ECO:0000313" key="1">
    <source>
        <dbReference type="EMBL" id="MBF7957417.1"/>
    </source>
</evidence>
<evidence type="ECO:0000313" key="2">
    <source>
        <dbReference type="Proteomes" id="UP000600307"/>
    </source>
</evidence>
<dbReference type="EMBL" id="JADOBH010000004">
    <property type="protein sequence ID" value="MBF7957417.1"/>
    <property type="molecule type" value="Genomic_DNA"/>
</dbReference>
<gene>
    <name evidence="1" type="ORF">IV431_17805</name>
</gene>
<dbReference type="Proteomes" id="UP000600307">
    <property type="component" value="Unassembled WGS sequence"/>
</dbReference>
<proteinExistence type="predicted"/>
<comment type="caution">
    <text evidence="1">The sequence shown here is derived from an EMBL/GenBank/DDBJ whole genome shotgun (WGS) entry which is preliminary data.</text>
</comment>
<dbReference type="Pfam" id="PF15941">
    <property type="entry name" value="FidL_like"/>
    <property type="match status" value="1"/>
</dbReference>
<accession>A0ABS0DWQ5</accession>
<reference evidence="1 2" key="1">
    <citation type="submission" date="2020-11" db="EMBL/GenBank/DDBJ databases">
        <title>Taxonomic investigation of Rahnella spp.</title>
        <authorList>
            <person name="Lee S.D."/>
        </authorList>
    </citation>
    <scope>NUCLEOTIDE SEQUENCE [LARGE SCALE GENOMIC DNA]</scope>
    <source>
        <strain evidence="1 2">SAP-10</strain>
    </source>
</reference>
<organism evidence="1 2">
    <name type="scientific">Rahnella victoriana</name>
    <dbReference type="NCBI Taxonomy" id="1510570"/>
    <lineage>
        <taxon>Bacteria</taxon>
        <taxon>Pseudomonadati</taxon>
        <taxon>Pseudomonadota</taxon>
        <taxon>Gammaproteobacteria</taxon>
        <taxon>Enterobacterales</taxon>
        <taxon>Yersiniaceae</taxon>
        <taxon>Rahnella</taxon>
    </lineage>
</organism>
<dbReference type="RefSeq" id="WP_195817712.1">
    <property type="nucleotide sequence ID" value="NZ_JADOBH010000004.1"/>
</dbReference>
<sequence>MKMNKHLALAVMVAGVIVAAFIFLPSGKAIPTLKCKAFANVKMDVENGQLVFSIIESLQFYDKDKGIIQYEGYVKSDKGNTYLERTVYLSHGVKVDNKTFHFDIDKVTPSPLDTTPDADFDQMWLETTGDNASLNIGVKSIRDQTYVISSTYSPQFVCVAY</sequence>